<evidence type="ECO:0000256" key="1">
    <source>
        <dbReference type="ARBA" id="ARBA00006484"/>
    </source>
</evidence>
<organism evidence="4 5">
    <name type="scientific">Amycolatopsis tucumanensis</name>
    <dbReference type="NCBI Taxonomy" id="401106"/>
    <lineage>
        <taxon>Bacteria</taxon>
        <taxon>Bacillati</taxon>
        <taxon>Actinomycetota</taxon>
        <taxon>Actinomycetes</taxon>
        <taxon>Pseudonocardiales</taxon>
        <taxon>Pseudonocardiaceae</taxon>
        <taxon>Amycolatopsis</taxon>
    </lineage>
</organism>
<evidence type="ECO:0000259" key="3">
    <source>
        <dbReference type="SMART" id="SM00822"/>
    </source>
</evidence>
<comment type="caution">
    <text evidence="4">The sequence shown here is derived from an EMBL/GenBank/DDBJ whole genome shotgun (WGS) entry which is preliminary data.</text>
</comment>
<keyword evidence="2" id="KW-0560">Oxidoreductase</keyword>
<evidence type="ECO:0000313" key="5">
    <source>
        <dbReference type="Proteomes" id="UP001501624"/>
    </source>
</evidence>
<dbReference type="Proteomes" id="UP001501624">
    <property type="component" value="Unassembled WGS sequence"/>
</dbReference>
<evidence type="ECO:0000313" key="4">
    <source>
        <dbReference type="EMBL" id="GAA3843723.1"/>
    </source>
</evidence>
<dbReference type="InterPro" id="IPR002347">
    <property type="entry name" value="SDR_fam"/>
</dbReference>
<comment type="similarity">
    <text evidence="1">Belongs to the short-chain dehydrogenases/reductases (SDR) family.</text>
</comment>
<protein>
    <submittedName>
        <fullName evidence="4">3-oxoacyl-ACP reductase FabG</fullName>
    </submittedName>
</protein>
<dbReference type="PRINTS" id="PR00080">
    <property type="entry name" value="SDRFAMILY"/>
</dbReference>
<dbReference type="SMART" id="SM00822">
    <property type="entry name" value="PKS_KR"/>
    <property type="match status" value="1"/>
</dbReference>
<dbReference type="InterPro" id="IPR057326">
    <property type="entry name" value="KR_dom"/>
</dbReference>
<dbReference type="Pfam" id="PF13561">
    <property type="entry name" value="adh_short_C2"/>
    <property type="match status" value="1"/>
</dbReference>
<dbReference type="PANTHER" id="PTHR42760:SF133">
    <property type="entry name" value="3-OXOACYL-[ACYL-CARRIER-PROTEIN] REDUCTASE"/>
    <property type="match status" value="1"/>
</dbReference>
<dbReference type="InterPro" id="IPR036291">
    <property type="entry name" value="NAD(P)-bd_dom_sf"/>
</dbReference>
<reference evidence="5" key="1">
    <citation type="journal article" date="2019" name="Int. J. Syst. Evol. Microbiol.">
        <title>The Global Catalogue of Microorganisms (GCM) 10K type strain sequencing project: providing services to taxonomists for standard genome sequencing and annotation.</title>
        <authorList>
            <consortium name="The Broad Institute Genomics Platform"/>
            <consortium name="The Broad Institute Genome Sequencing Center for Infectious Disease"/>
            <person name="Wu L."/>
            <person name="Ma J."/>
        </authorList>
    </citation>
    <scope>NUCLEOTIDE SEQUENCE [LARGE SCALE GENOMIC DNA]</scope>
    <source>
        <strain evidence="5">JCM 17017</strain>
    </source>
</reference>
<name>A0ABP7JG23_9PSEU</name>
<accession>A0ABP7JG23</accession>
<dbReference type="PANTHER" id="PTHR42760">
    <property type="entry name" value="SHORT-CHAIN DEHYDROGENASES/REDUCTASES FAMILY MEMBER"/>
    <property type="match status" value="1"/>
</dbReference>
<keyword evidence="5" id="KW-1185">Reference proteome</keyword>
<proteinExistence type="inferred from homology"/>
<dbReference type="EMBL" id="BAABCM010000014">
    <property type="protein sequence ID" value="GAA3843723.1"/>
    <property type="molecule type" value="Genomic_DNA"/>
</dbReference>
<evidence type="ECO:0000256" key="2">
    <source>
        <dbReference type="ARBA" id="ARBA00023002"/>
    </source>
</evidence>
<gene>
    <name evidence="4" type="primary">fabG_3</name>
    <name evidence="4" type="ORF">GCM10022380_72500</name>
</gene>
<dbReference type="Gene3D" id="3.40.50.720">
    <property type="entry name" value="NAD(P)-binding Rossmann-like Domain"/>
    <property type="match status" value="1"/>
</dbReference>
<dbReference type="SUPFAM" id="SSF51735">
    <property type="entry name" value="NAD(P)-binding Rossmann-fold domains"/>
    <property type="match status" value="1"/>
</dbReference>
<dbReference type="RefSeq" id="WP_431924460.1">
    <property type="nucleotide sequence ID" value="NZ_CBDRCE010000011.1"/>
</dbReference>
<dbReference type="PRINTS" id="PR00081">
    <property type="entry name" value="GDHRDH"/>
</dbReference>
<dbReference type="NCBIfam" id="NF005559">
    <property type="entry name" value="PRK07231.1"/>
    <property type="match status" value="1"/>
</dbReference>
<feature type="domain" description="Ketoreductase" evidence="3">
    <location>
        <begin position="30"/>
        <end position="206"/>
    </location>
</feature>
<sequence>MVSSDSGTALASSAIQSNGDRARRGRLAGNVAIVTGGTRGLGLAMAGAFLQEGASVICAARREAPLAELRAAHGDRVSVTTVDVCSADSVRSLMDAAMRRFGRVDILVSNAGVSRNGKIVDLGEREWREVLDTNLTGAFHCTKYVVPCMEAAGGGRIINISAGMSTRVAPGAAAYSASKAALEMFTRASAVELAKKGILVNCIAPGFVNTGMYEPLRDDERLRSRYERMMVSGRPGEPSEVAAAAVFLASAEGSYVNGHVLEVNGGLLWS</sequence>
<dbReference type="CDD" id="cd05233">
    <property type="entry name" value="SDR_c"/>
    <property type="match status" value="1"/>
</dbReference>